<dbReference type="InterPro" id="IPR050250">
    <property type="entry name" value="Macrolide_Exporter_MacB"/>
</dbReference>
<dbReference type="RefSeq" id="WP_186740197.1">
    <property type="nucleotide sequence ID" value="NZ_CP060394.1"/>
</dbReference>
<feature type="domain" description="ABC3 transporter permease C-terminal" evidence="8">
    <location>
        <begin position="685"/>
        <end position="798"/>
    </location>
</feature>
<protein>
    <submittedName>
        <fullName evidence="10">ABC transporter permease</fullName>
    </submittedName>
</protein>
<evidence type="ECO:0000256" key="6">
    <source>
        <dbReference type="ARBA" id="ARBA00038076"/>
    </source>
</evidence>
<feature type="transmembrane region" description="Helical" evidence="7">
    <location>
        <begin position="276"/>
        <end position="301"/>
    </location>
</feature>
<gene>
    <name evidence="10" type="ORF">H7849_14370</name>
</gene>
<dbReference type="KEGG" id="adin:H7849_14370"/>
<feature type="transmembrane region" description="Helical" evidence="7">
    <location>
        <begin position="327"/>
        <end position="352"/>
    </location>
</feature>
<dbReference type="InterPro" id="IPR003838">
    <property type="entry name" value="ABC3_permease_C"/>
</dbReference>
<keyword evidence="4 7" id="KW-1133">Transmembrane helix</keyword>
<evidence type="ECO:0000259" key="8">
    <source>
        <dbReference type="Pfam" id="PF02687"/>
    </source>
</evidence>
<feature type="transmembrane region" description="Helical" evidence="7">
    <location>
        <begin position="681"/>
        <end position="706"/>
    </location>
</feature>
<dbReference type="GO" id="GO:0005886">
    <property type="term" value="C:plasma membrane"/>
    <property type="evidence" value="ECO:0007669"/>
    <property type="project" value="UniProtKB-SubCell"/>
</dbReference>
<evidence type="ECO:0000256" key="2">
    <source>
        <dbReference type="ARBA" id="ARBA00022475"/>
    </source>
</evidence>
<name>A0A7G8BCT5_9BACT</name>
<comment type="similarity">
    <text evidence="6">Belongs to the ABC-4 integral membrane protein family.</text>
</comment>
<dbReference type="Proteomes" id="UP000515312">
    <property type="component" value="Chromosome"/>
</dbReference>
<accession>A0A7G8BCT5</accession>
<keyword evidence="5 7" id="KW-0472">Membrane</keyword>
<dbReference type="Pfam" id="PF02687">
    <property type="entry name" value="FtsX"/>
    <property type="match status" value="2"/>
</dbReference>
<organism evidence="10 11">
    <name type="scientific">Alloacidobacterium dinghuense</name>
    <dbReference type="NCBI Taxonomy" id="2763107"/>
    <lineage>
        <taxon>Bacteria</taxon>
        <taxon>Pseudomonadati</taxon>
        <taxon>Acidobacteriota</taxon>
        <taxon>Terriglobia</taxon>
        <taxon>Terriglobales</taxon>
        <taxon>Acidobacteriaceae</taxon>
        <taxon>Alloacidobacterium</taxon>
    </lineage>
</organism>
<evidence type="ECO:0000256" key="7">
    <source>
        <dbReference type="SAM" id="Phobius"/>
    </source>
</evidence>
<evidence type="ECO:0000259" key="9">
    <source>
        <dbReference type="Pfam" id="PF12704"/>
    </source>
</evidence>
<evidence type="ECO:0000256" key="1">
    <source>
        <dbReference type="ARBA" id="ARBA00004651"/>
    </source>
</evidence>
<feature type="transmembrane region" description="Helical" evidence="7">
    <location>
        <begin position="372"/>
        <end position="392"/>
    </location>
</feature>
<proteinExistence type="inferred from homology"/>
<keyword evidence="11" id="KW-1185">Reference proteome</keyword>
<feature type="transmembrane region" description="Helical" evidence="7">
    <location>
        <begin position="424"/>
        <end position="444"/>
    </location>
</feature>
<dbReference type="GO" id="GO:0022857">
    <property type="term" value="F:transmembrane transporter activity"/>
    <property type="evidence" value="ECO:0007669"/>
    <property type="project" value="TreeGrafter"/>
</dbReference>
<dbReference type="PANTHER" id="PTHR30572">
    <property type="entry name" value="MEMBRANE COMPONENT OF TRANSPORTER-RELATED"/>
    <property type="match status" value="1"/>
</dbReference>
<evidence type="ECO:0000313" key="10">
    <source>
        <dbReference type="EMBL" id="QNI30355.1"/>
    </source>
</evidence>
<feature type="domain" description="MacB-like periplasmic core" evidence="9">
    <location>
        <begin position="430"/>
        <end position="642"/>
    </location>
</feature>
<evidence type="ECO:0000256" key="4">
    <source>
        <dbReference type="ARBA" id="ARBA00022989"/>
    </source>
</evidence>
<feature type="transmembrane region" description="Helical" evidence="7">
    <location>
        <begin position="21"/>
        <end position="48"/>
    </location>
</feature>
<keyword evidence="3 7" id="KW-0812">Transmembrane</keyword>
<dbReference type="NCBIfam" id="TIGR03434">
    <property type="entry name" value="ADOP"/>
    <property type="match status" value="1"/>
</dbReference>
<keyword evidence="2" id="KW-1003">Cell membrane</keyword>
<evidence type="ECO:0000313" key="11">
    <source>
        <dbReference type="Proteomes" id="UP000515312"/>
    </source>
</evidence>
<feature type="transmembrane region" description="Helical" evidence="7">
    <location>
        <begin position="769"/>
        <end position="790"/>
    </location>
</feature>
<feature type="domain" description="ABC3 transporter permease C-terminal" evidence="8">
    <location>
        <begin position="282"/>
        <end position="402"/>
    </location>
</feature>
<evidence type="ECO:0000256" key="3">
    <source>
        <dbReference type="ARBA" id="ARBA00022692"/>
    </source>
</evidence>
<feature type="transmembrane region" description="Helical" evidence="7">
    <location>
        <begin position="734"/>
        <end position="757"/>
    </location>
</feature>
<dbReference type="AlphaFoldDB" id="A0A7G8BCT5"/>
<feature type="domain" description="MacB-like periplasmic core" evidence="9">
    <location>
        <begin position="23"/>
        <end position="238"/>
    </location>
</feature>
<dbReference type="PANTHER" id="PTHR30572:SF4">
    <property type="entry name" value="ABC TRANSPORTER PERMEASE YTRF"/>
    <property type="match status" value="1"/>
</dbReference>
<reference evidence="10 11" key="1">
    <citation type="submission" date="2020-08" db="EMBL/GenBank/DDBJ databases">
        <title>Edaphobacter telluris sp. nov. and Acidobacterium dinghuensis sp. nov., two acidobacteria isolated from forest soil.</title>
        <authorList>
            <person name="Fu J."/>
            <person name="Qiu L."/>
        </authorList>
    </citation>
    <scope>NUCLEOTIDE SEQUENCE [LARGE SCALE GENOMIC DNA]</scope>
    <source>
        <strain evidence="10">4Y35</strain>
    </source>
</reference>
<dbReference type="InterPro" id="IPR017800">
    <property type="entry name" value="ADOP"/>
</dbReference>
<dbReference type="InterPro" id="IPR025857">
    <property type="entry name" value="MacB_PCD"/>
</dbReference>
<evidence type="ECO:0000256" key="5">
    <source>
        <dbReference type="ARBA" id="ARBA00023136"/>
    </source>
</evidence>
<sequence>METFLQDLRYAFRQLRRSPGFALTAILTLTMAIGANVVVFGVVNALVLHPLPVPEASRVYSIQPRNGIAISYPNFEDIRDRNTTFSGVSVVRIARMGLDTSGSARPVWGYEVSGSYFEMLGVKPMLGRFFTPAEDKKSNGEPYTVLSYNCWKTQFGSDPGVAGKTVRINKHEFVVLGVAPKDFNGTERFIWPEVWVPIHDEPEVEGYNWIENRGDYNAWVVARLKAGVTPQQANADLGNIAAQLSRQYPDVDKGLELVLSQPGFLGDMMGGPIHGFLLGVMLLAGLVLLAACANLGGLFAARISDRAKEIGIRIAIGSSRRRILRQLVTESACLSLLGGAISACLAAGLLHALAMWRPQTDFPVQLLVEPDAWVYLFAALLSLATGLLFGIIPARQVWKTDPNQVLKASGGTAIALRRFSLRDVLLAVQIALCCLLVTASFVALRGLQRTFDLPLGFHPEGVTVAALDTHLAGYEHSGEIQKRLLEAVRAIPGITGATVSNSIPLSLNQSETSVYPPGTTTFTAANQAFSTNYYEVSPGYFSVAGTRLLAGRDFTDHDDDKSPDVAIVNETFAKRLFGTTDVVGKTYPDGPGHRFLIVGVVEAGKYVTLTEDPARVVYWPLAQRGNSDTILLVRSHRSSAEMIPAMRKAIASVDPALPVFSLTTWPEVLSLVTFPARAATIALGVLGALAMMLAITGIFGMASYSVSKRMRELGIRVALGAQNRHVLKAALGRAVLLLGIGSAAGLVLGVAASRVLASIVYQATASDPWVIAAVVLTMGLIGLISAAIPASRALSAEPARLLHDE</sequence>
<dbReference type="EMBL" id="CP060394">
    <property type="protein sequence ID" value="QNI30355.1"/>
    <property type="molecule type" value="Genomic_DNA"/>
</dbReference>
<comment type="subcellular location">
    <subcellularLocation>
        <location evidence="1">Cell membrane</location>
        <topology evidence="1">Multi-pass membrane protein</topology>
    </subcellularLocation>
</comment>
<dbReference type="Pfam" id="PF12704">
    <property type="entry name" value="MacB_PCD"/>
    <property type="match status" value="2"/>
</dbReference>